<dbReference type="Proteomes" id="UP001150924">
    <property type="component" value="Unassembled WGS sequence"/>
</dbReference>
<keyword evidence="2" id="KW-1185">Reference proteome</keyword>
<dbReference type="RefSeq" id="WP_267775412.1">
    <property type="nucleotide sequence ID" value="NZ_JAPNKE010000002.1"/>
</dbReference>
<accession>A0A9X3J2S1</accession>
<evidence type="ECO:0000313" key="2">
    <source>
        <dbReference type="Proteomes" id="UP001150924"/>
    </source>
</evidence>
<dbReference type="Gene3D" id="2.130.10.130">
    <property type="entry name" value="Integrin alpha, N-terminal"/>
    <property type="match status" value="1"/>
</dbReference>
<proteinExistence type="predicted"/>
<organism evidence="1 2">
    <name type="scientific">Nannocystis pusilla</name>
    <dbReference type="NCBI Taxonomy" id="889268"/>
    <lineage>
        <taxon>Bacteria</taxon>
        <taxon>Pseudomonadati</taxon>
        <taxon>Myxococcota</taxon>
        <taxon>Polyangia</taxon>
        <taxon>Nannocystales</taxon>
        <taxon>Nannocystaceae</taxon>
        <taxon>Nannocystis</taxon>
    </lineage>
</organism>
<dbReference type="SUPFAM" id="SSF69318">
    <property type="entry name" value="Integrin alpha N-terminal domain"/>
    <property type="match status" value="1"/>
</dbReference>
<reference evidence="1" key="1">
    <citation type="submission" date="2022-11" db="EMBL/GenBank/DDBJ databases">
        <title>Minimal conservation of predation-associated metabolite biosynthetic gene clusters underscores biosynthetic potential of Myxococcota including descriptions for ten novel species: Archangium lansinium sp. nov., Myxococcus landrumus sp. nov., Nannocystis bai.</title>
        <authorList>
            <person name="Ahearne A."/>
            <person name="Stevens C."/>
            <person name="Phillips K."/>
        </authorList>
    </citation>
    <scope>NUCLEOTIDE SEQUENCE</scope>
    <source>
        <strain evidence="1">Na p29</strain>
    </source>
</reference>
<sequence>MAELDGDGRTDAIALTERLLQPVATVQLGHALPWLPQLVPAGTTTASNRPRALAVADFDRDGAPDLAASGLDGLQVLHGGPQAVLLPDRESVLRAAQAGGLQLGDVDGDGRDELVALGRGGDVGLGKFDRAGAWNLCFTTCSMEQMRGRAKRCGRAGCCSTSTGTGRRSCCGRSRGTAR</sequence>
<dbReference type="EMBL" id="JAPNKE010000002">
    <property type="protein sequence ID" value="MCY1012074.1"/>
    <property type="molecule type" value="Genomic_DNA"/>
</dbReference>
<dbReference type="InterPro" id="IPR028994">
    <property type="entry name" value="Integrin_alpha_N"/>
</dbReference>
<dbReference type="AlphaFoldDB" id="A0A9X3J2S1"/>
<name>A0A9X3J2S1_9BACT</name>
<gene>
    <name evidence="1" type="ORF">OV079_42315</name>
</gene>
<protein>
    <submittedName>
        <fullName evidence="1">VCBS repeat-containing protein</fullName>
    </submittedName>
</protein>
<comment type="caution">
    <text evidence="1">The sequence shown here is derived from an EMBL/GenBank/DDBJ whole genome shotgun (WGS) entry which is preliminary data.</text>
</comment>
<evidence type="ECO:0000313" key="1">
    <source>
        <dbReference type="EMBL" id="MCY1012074.1"/>
    </source>
</evidence>